<comment type="similarity">
    <text evidence="1">Belongs to the LysR transcriptional regulatory family.</text>
</comment>
<dbReference type="InterPro" id="IPR058163">
    <property type="entry name" value="LysR-type_TF_proteobact-type"/>
</dbReference>
<reference evidence="6 7" key="1">
    <citation type="submission" date="2020-10" db="EMBL/GenBank/DDBJ databases">
        <authorList>
            <person name="Castelo-Branco R."/>
            <person name="Eusebio N."/>
            <person name="Adriana R."/>
            <person name="Vieira A."/>
            <person name="Brugerolle De Fraissinette N."/>
            <person name="Rezende De Castro R."/>
            <person name="Schneider M.P."/>
            <person name="Vasconcelos V."/>
            <person name="Leao P.N."/>
        </authorList>
    </citation>
    <scope>NUCLEOTIDE SEQUENCE [LARGE SCALE GENOMIC DNA]</scope>
    <source>
        <strain evidence="6 7">LEGE 00031</strain>
    </source>
</reference>
<evidence type="ECO:0000259" key="5">
    <source>
        <dbReference type="PROSITE" id="PS50931"/>
    </source>
</evidence>
<dbReference type="InterPro" id="IPR036390">
    <property type="entry name" value="WH_DNA-bd_sf"/>
</dbReference>
<organism evidence="6 7">
    <name type="scientific">Synechocystis salina LEGE 00031</name>
    <dbReference type="NCBI Taxonomy" id="1828736"/>
    <lineage>
        <taxon>Bacteria</taxon>
        <taxon>Bacillati</taxon>
        <taxon>Cyanobacteriota</taxon>
        <taxon>Cyanophyceae</taxon>
        <taxon>Synechococcales</taxon>
        <taxon>Merismopediaceae</taxon>
        <taxon>Synechocystis</taxon>
    </lineage>
</organism>
<keyword evidence="3" id="KW-0238">DNA-binding</keyword>
<dbReference type="RefSeq" id="WP_194020743.1">
    <property type="nucleotide sequence ID" value="NZ_JADEVV010000059.1"/>
</dbReference>
<name>A0ABR9VVI1_9SYNC</name>
<dbReference type="InterPro" id="IPR005119">
    <property type="entry name" value="LysR_subst-bd"/>
</dbReference>
<evidence type="ECO:0000256" key="2">
    <source>
        <dbReference type="ARBA" id="ARBA00023015"/>
    </source>
</evidence>
<dbReference type="SUPFAM" id="SSF53850">
    <property type="entry name" value="Periplasmic binding protein-like II"/>
    <property type="match status" value="1"/>
</dbReference>
<protein>
    <submittedName>
        <fullName evidence="6">LysR family transcriptional regulator</fullName>
    </submittedName>
</protein>
<evidence type="ECO:0000256" key="4">
    <source>
        <dbReference type="ARBA" id="ARBA00023163"/>
    </source>
</evidence>
<dbReference type="EMBL" id="JADEVV010000059">
    <property type="protein sequence ID" value="MBE9255352.1"/>
    <property type="molecule type" value="Genomic_DNA"/>
</dbReference>
<dbReference type="PROSITE" id="PS50931">
    <property type="entry name" value="HTH_LYSR"/>
    <property type="match status" value="1"/>
</dbReference>
<dbReference type="PANTHER" id="PTHR30537">
    <property type="entry name" value="HTH-TYPE TRANSCRIPTIONAL REGULATOR"/>
    <property type="match status" value="1"/>
</dbReference>
<dbReference type="Pfam" id="PF03466">
    <property type="entry name" value="LysR_substrate"/>
    <property type="match status" value="1"/>
</dbReference>
<dbReference type="InterPro" id="IPR000847">
    <property type="entry name" value="LysR_HTH_N"/>
</dbReference>
<feature type="domain" description="HTH lysR-type" evidence="5">
    <location>
        <begin position="1"/>
        <end position="59"/>
    </location>
</feature>
<evidence type="ECO:0000256" key="3">
    <source>
        <dbReference type="ARBA" id="ARBA00023125"/>
    </source>
</evidence>
<dbReference type="Proteomes" id="UP000658720">
    <property type="component" value="Unassembled WGS sequence"/>
</dbReference>
<gene>
    <name evidence="6" type="ORF">IQ217_16215</name>
</gene>
<accession>A0ABR9VVI1</accession>
<dbReference type="SUPFAM" id="SSF46785">
    <property type="entry name" value="Winged helix' DNA-binding domain"/>
    <property type="match status" value="1"/>
</dbReference>
<evidence type="ECO:0000313" key="6">
    <source>
        <dbReference type="EMBL" id="MBE9255352.1"/>
    </source>
</evidence>
<sequence length="295" mass="32720">MDKLESIYAFTQVVREGSFAAAARKMNLGRSAVNKMVIALENELKIQLLHRSTRKVTLTPTGLAFYEKSVQILADLEEAELSVSQLHGEPKGLLRINAPMTFGTMYVAPLVAKFMALHSQVEVQLTLEDRFVDAIAEGYDLLIRIAQPVQSTSLISQPLCQTKLLLCASSEYLARSGMPETPGDLKNHNCLLYGYFSTGSQWRLLNQGGEETVSVSGSFCSNNGEALAIAVAQGLGIALLPQFIVQPYLEEGKMQVILPDYCLRELTVSMVYPVNRHLATKVKLFTEFLKTHYRK</sequence>
<comment type="caution">
    <text evidence="6">The sequence shown here is derived from an EMBL/GenBank/DDBJ whole genome shotgun (WGS) entry which is preliminary data.</text>
</comment>
<proteinExistence type="inferred from homology"/>
<keyword evidence="2" id="KW-0805">Transcription regulation</keyword>
<evidence type="ECO:0000256" key="1">
    <source>
        <dbReference type="ARBA" id="ARBA00009437"/>
    </source>
</evidence>
<dbReference type="Gene3D" id="1.10.10.10">
    <property type="entry name" value="Winged helix-like DNA-binding domain superfamily/Winged helix DNA-binding domain"/>
    <property type="match status" value="1"/>
</dbReference>
<keyword evidence="4" id="KW-0804">Transcription</keyword>
<dbReference type="CDD" id="cd08422">
    <property type="entry name" value="PBP2_CrgA_like"/>
    <property type="match status" value="1"/>
</dbReference>
<dbReference type="PANTHER" id="PTHR30537:SF5">
    <property type="entry name" value="HTH-TYPE TRANSCRIPTIONAL ACTIVATOR TTDR-RELATED"/>
    <property type="match status" value="1"/>
</dbReference>
<keyword evidence="7" id="KW-1185">Reference proteome</keyword>
<dbReference type="Pfam" id="PF00126">
    <property type="entry name" value="HTH_1"/>
    <property type="match status" value="1"/>
</dbReference>
<dbReference type="Gene3D" id="3.40.190.290">
    <property type="match status" value="1"/>
</dbReference>
<evidence type="ECO:0000313" key="7">
    <source>
        <dbReference type="Proteomes" id="UP000658720"/>
    </source>
</evidence>
<dbReference type="InterPro" id="IPR036388">
    <property type="entry name" value="WH-like_DNA-bd_sf"/>
</dbReference>